<protein>
    <submittedName>
        <fullName evidence="2">Uncharacterized protein</fullName>
    </submittedName>
</protein>
<evidence type="ECO:0000256" key="1">
    <source>
        <dbReference type="SAM" id="Phobius"/>
    </source>
</evidence>
<gene>
    <name evidence="2" type="ORF">LEP1GSC124_2182</name>
</gene>
<keyword evidence="1" id="KW-0472">Membrane</keyword>
<name>M7A7X0_LEPIR</name>
<proteinExistence type="predicted"/>
<evidence type="ECO:0000313" key="2">
    <source>
        <dbReference type="EMBL" id="EMP06869.1"/>
    </source>
</evidence>
<feature type="transmembrane region" description="Helical" evidence="1">
    <location>
        <begin position="12"/>
        <end position="36"/>
    </location>
</feature>
<accession>M7A7X0</accession>
<keyword evidence="1" id="KW-0812">Transmembrane</keyword>
<dbReference type="Proteomes" id="UP000012117">
    <property type="component" value="Unassembled WGS sequence"/>
</dbReference>
<sequence length="59" mass="6914">MGKILMNWIWEVTFYLLIVYTSLQFLVSGPVLQLLINFFPFDILNLNGSLSEYFCLSFT</sequence>
<evidence type="ECO:0000313" key="3">
    <source>
        <dbReference type="Proteomes" id="UP000012117"/>
    </source>
</evidence>
<comment type="caution">
    <text evidence="2">The sequence shown here is derived from an EMBL/GenBank/DDBJ whole genome shotgun (WGS) entry which is preliminary data.</text>
</comment>
<dbReference type="EMBL" id="AKWN02000296">
    <property type="protein sequence ID" value="EMP06869.1"/>
    <property type="molecule type" value="Genomic_DNA"/>
</dbReference>
<dbReference type="BioCyc" id="LINT1193029:G11R4-3782-MONOMER"/>
<organism evidence="2 3">
    <name type="scientific">Leptospira interrogans serovar Pyrogenes str. 200701872</name>
    <dbReference type="NCBI Taxonomy" id="1193029"/>
    <lineage>
        <taxon>Bacteria</taxon>
        <taxon>Pseudomonadati</taxon>
        <taxon>Spirochaetota</taxon>
        <taxon>Spirochaetia</taxon>
        <taxon>Leptospirales</taxon>
        <taxon>Leptospiraceae</taxon>
        <taxon>Leptospira</taxon>
    </lineage>
</organism>
<reference evidence="2 3" key="1">
    <citation type="submission" date="2013-01" db="EMBL/GenBank/DDBJ databases">
        <authorList>
            <person name="Harkins D.M."/>
            <person name="Durkin A.S."/>
            <person name="Brinkac L.M."/>
            <person name="Haft D.H."/>
            <person name="Selengut J.D."/>
            <person name="Sanka R."/>
            <person name="DePew J."/>
            <person name="Purushe J."/>
            <person name="Picardeau M."/>
            <person name="Werts C."/>
            <person name="Goarant C."/>
            <person name="Vinetz J.M."/>
            <person name="Sutton G.G."/>
            <person name="Nierman W.C."/>
            <person name="Fouts D.E."/>
        </authorList>
    </citation>
    <scope>NUCLEOTIDE SEQUENCE [LARGE SCALE GENOMIC DNA]</scope>
    <source>
        <strain evidence="2 3">200701872</strain>
    </source>
</reference>
<keyword evidence="1" id="KW-1133">Transmembrane helix</keyword>
<dbReference type="AlphaFoldDB" id="M7A7X0"/>